<comment type="caution">
    <text evidence="2">The sequence shown here is derived from an EMBL/GenBank/DDBJ whole genome shotgun (WGS) entry which is preliminary data.</text>
</comment>
<dbReference type="Gene3D" id="3.30.70.100">
    <property type="match status" value="1"/>
</dbReference>
<feature type="domain" description="ABM" evidence="1">
    <location>
        <begin position="11"/>
        <end position="103"/>
    </location>
</feature>
<evidence type="ECO:0000313" key="2">
    <source>
        <dbReference type="EMBL" id="RDI49618.1"/>
    </source>
</evidence>
<dbReference type="PROSITE" id="PS51725">
    <property type="entry name" value="ABM"/>
    <property type="match status" value="1"/>
</dbReference>
<name>A0A370H1X4_9NOCA</name>
<dbReference type="AlphaFoldDB" id="A0A370H1X4"/>
<dbReference type="Pfam" id="PF03992">
    <property type="entry name" value="ABM"/>
    <property type="match status" value="1"/>
</dbReference>
<sequence length="115" mass="13327">MSTITTQPGILTLIITLDVQPSRCDELIDEIQRTTMDFISRQPGFISANLHRTADSTRIVNYGQWENRELYARARSRPEFEAFSARVGELADRIDPVPCEVVFTEERTQMQDRHR</sequence>
<dbReference type="STRING" id="1210089.GCA_001613165_06401"/>
<keyword evidence="2" id="KW-0560">Oxidoreductase</keyword>
<gene>
    <name evidence="2" type="ORF">DFR68_10652</name>
</gene>
<keyword evidence="3" id="KW-1185">Reference proteome</keyword>
<keyword evidence="2" id="KW-0503">Monooxygenase</keyword>
<dbReference type="InterPro" id="IPR011008">
    <property type="entry name" value="Dimeric_a/b-barrel"/>
</dbReference>
<evidence type="ECO:0000259" key="1">
    <source>
        <dbReference type="PROSITE" id="PS51725"/>
    </source>
</evidence>
<dbReference type="SUPFAM" id="SSF54909">
    <property type="entry name" value="Dimeric alpha+beta barrel"/>
    <property type="match status" value="1"/>
</dbReference>
<dbReference type="Proteomes" id="UP000255355">
    <property type="component" value="Unassembled WGS sequence"/>
</dbReference>
<protein>
    <submittedName>
        <fullName evidence="2">Quinol monooxygenase YgiN</fullName>
    </submittedName>
</protein>
<evidence type="ECO:0000313" key="3">
    <source>
        <dbReference type="Proteomes" id="UP000255355"/>
    </source>
</evidence>
<dbReference type="GO" id="GO:0004497">
    <property type="term" value="F:monooxygenase activity"/>
    <property type="evidence" value="ECO:0007669"/>
    <property type="project" value="UniProtKB-KW"/>
</dbReference>
<reference evidence="2 3" key="1">
    <citation type="submission" date="2018-07" db="EMBL/GenBank/DDBJ databases">
        <title>Genomic Encyclopedia of Type Strains, Phase IV (KMG-IV): sequencing the most valuable type-strain genomes for metagenomic binning, comparative biology and taxonomic classification.</title>
        <authorList>
            <person name="Goeker M."/>
        </authorList>
    </citation>
    <scope>NUCLEOTIDE SEQUENCE [LARGE SCALE GENOMIC DNA]</scope>
    <source>
        <strain evidence="2 3">DSM 44952</strain>
    </source>
</reference>
<dbReference type="RefSeq" id="WP_068028298.1">
    <property type="nucleotide sequence ID" value="NZ_QQAZ01000006.1"/>
</dbReference>
<dbReference type="EMBL" id="QQAZ01000006">
    <property type="protein sequence ID" value="RDI49618.1"/>
    <property type="molecule type" value="Genomic_DNA"/>
</dbReference>
<organism evidence="2 3">
    <name type="scientific">Nocardia mexicana</name>
    <dbReference type="NCBI Taxonomy" id="279262"/>
    <lineage>
        <taxon>Bacteria</taxon>
        <taxon>Bacillati</taxon>
        <taxon>Actinomycetota</taxon>
        <taxon>Actinomycetes</taxon>
        <taxon>Mycobacteriales</taxon>
        <taxon>Nocardiaceae</taxon>
        <taxon>Nocardia</taxon>
    </lineage>
</organism>
<proteinExistence type="predicted"/>
<dbReference type="InterPro" id="IPR007138">
    <property type="entry name" value="ABM_dom"/>
</dbReference>
<accession>A0A370H1X4</accession>